<gene>
    <name evidence="2" type="ORF">ANTHELSMS3_04060</name>
</gene>
<feature type="chain" id="PRO_5012985246" evidence="1">
    <location>
        <begin position="20"/>
        <end position="350"/>
    </location>
</feature>
<proteinExistence type="predicted"/>
<dbReference type="RefSeq" id="WP_094036390.1">
    <property type="nucleotide sequence ID" value="NZ_CP022540.1"/>
</dbReference>
<evidence type="ECO:0000256" key="1">
    <source>
        <dbReference type="SAM" id="SignalP"/>
    </source>
</evidence>
<dbReference type="KEGG" id="aht:ANTHELSMS3_04060"/>
<dbReference type="SUPFAM" id="SSF52096">
    <property type="entry name" value="ClpP/crotonase"/>
    <property type="match status" value="1"/>
</dbReference>
<evidence type="ECO:0000313" key="3">
    <source>
        <dbReference type="Proteomes" id="UP000203589"/>
    </source>
</evidence>
<feature type="signal peptide" evidence="1">
    <location>
        <begin position="1"/>
        <end position="19"/>
    </location>
</feature>
<accession>A0A222E8Z3</accession>
<keyword evidence="3" id="KW-1185">Reference proteome</keyword>
<evidence type="ECO:0000313" key="2">
    <source>
        <dbReference type="EMBL" id="ASP22667.1"/>
    </source>
</evidence>
<keyword evidence="1" id="KW-0732">Signal</keyword>
<reference evidence="2 3" key="1">
    <citation type="submission" date="2017-07" db="EMBL/GenBank/DDBJ databases">
        <title>Genome Sequence of Antarctobacter heliothermus Strain SMS3 Isolated from a culture of the Diatom Skeletonema marinoi.</title>
        <authorList>
            <person name="Topel M."/>
            <person name="Pinder M.I.M."/>
            <person name="Johansson O.N."/>
            <person name="Kourtchenko O."/>
            <person name="Godhe A."/>
            <person name="Clarke A.K."/>
        </authorList>
    </citation>
    <scope>NUCLEOTIDE SEQUENCE [LARGE SCALE GENOMIC DNA]</scope>
    <source>
        <strain evidence="2 3">SMS3</strain>
    </source>
</reference>
<dbReference type="AlphaFoldDB" id="A0A222E8Z3"/>
<dbReference type="InterPro" id="IPR029045">
    <property type="entry name" value="ClpP/crotonase-like_dom_sf"/>
</dbReference>
<protein>
    <submittedName>
        <fullName evidence="2">Uncharacterized protein</fullName>
    </submittedName>
</protein>
<organism evidence="2 3">
    <name type="scientific">Antarctobacter heliothermus</name>
    <dbReference type="NCBI Taxonomy" id="74033"/>
    <lineage>
        <taxon>Bacteria</taxon>
        <taxon>Pseudomonadati</taxon>
        <taxon>Pseudomonadota</taxon>
        <taxon>Alphaproteobacteria</taxon>
        <taxon>Rhodobacterales</taxon>
        <taxon>Roseobacteraceae</taxon>
        <taxon>Antarctobacter</taxon>
    </lineage>
</organism>
<dbReference type="OrthoDB" id="5936191at2"/>
<name>A0A222E8Z3_9RHOB</name>
<dbReference type="EMBL" id="CP022540">
    <property type="protein sequence ID" value="ASP22667.1"/>
    <property type="molecule type" value="Genomic_DNA"/>
</dbReference>
<sequence>MKTLVRAIFLTLVAATAHAEPMSFALRGNGGNCNGCEWIAATGEITADTPQALREYIGDRDRLFAEVMFDSPGGNLGAAIEVGRILRAAQARTSVGRSAPMEGLPQWHERRDGGRCASACVFALLGGSTRWAEGGELGVHQFYTPTGSNIPTAATQQIMGQIVLYLIEMGISPEFLTLASKIPGDRMHYLTEAELDRLGIATSSSLSPLRLEVGDGGLVARWDALDDDGSLSRAQSLRCSRAQGGWLLSVLHTGVGASNGVPDRTIGAPDMHIALGDRVVPLSFDNVAVLGPTGTDYTISVHLPVDLYRHAGQNLRFVTNEMRNFFMVLSATGTVPDAATLDVLTRACGD</sequence>
<dbReference type="Proteomes" id="UP000203589">
    <property type="component" value="Chromosome"/>
</dbReference>